<accession>A0ABS6SHZ8</accession>
<evidence type="ECO:0000313" key="4">
    <source>
        <dbReference type="Proteomes" id="UP000722336"/>
    </source>
</evidence>
<keyword evidence="4" id="KW-1185">Reference proteome</keyword>
<evidence type="ECO:0000313" key="3">
    <source>
        <dbReference type="EMBL" id="MBV7257492.1"/>
    </source>
</evidence>
<dbReference type="Pfam" id="PF01266">
    <property type="entry name" value="DAO"/>
    <property type="match status" value="1"/>
</dbReference>
<name>A0ABS6SHZ8_9SPHN</name>
<sequence length="399" mass="42842">MKSYDALVIGGGLTGCASAYYLAKRGSSVLLAERNEINSLASGQNAGSLHFQLEHRLLQHGSDKGGEFARILPLNAFAIQLWQTLESELRADLEITMDGGLMLAVTDAEVALLKQKNALERSFGIDSELLTAAELRKLAPYLGEDVQMASYLAEEGHANPRLVTPAYARAAKRHGAILKTGCEVVLLKPEGTGWIAQLRNSPGEEIETVRIGMVLNAAGAFAAEAGRLAHLHLPVFPLPLTMSVTERTKAFLPHLLQRAGAKLSLKQVAAGNVLIGGGWSSRFERSNGVPDYRRRPRAQLDKIVGNIALATKAVPALAALHILRCWTGTVGVTHDELPLLGEVPQSPGYFVAVGGSGFTLGPAYAALIAELMVTRRTEHDISIYSPARFDHINNFMASA</sequence>
<proteinExistence type="predicted"/>
<evidence type="ECO:0000259" key="2">
    <source>
        <dbReference type="Pfam" id="PF01266"/>
    </source>
</evidence>
<organism evidence="3 4">
    <name type="scientific">Pacificimonas pallii</name>
    <dbReference type="NCBI Taxonomy" id="2827236"/>
    <lineage>
        <taxon>Bacteria</taxon>
        <taxon>Pseudomonadati</taxon>
        <taxon>Pseudomonadota</taxon>
        <taxon>Alphaproteobacteria</taxon>
        <taxon>Sphingomonadales</taxon>
        <taxon>Sphingosinicellaceae</taxon>
        <taxon>Pacificimonas</taxon>
    </lineage>
</organism>
<dbReference type="InterPro" id="IPR006076">
    <property type="entry name" value="FAD-dep_OxRdtase"/>
</dbReference>
<evidence type="ECO:0000256" key="1">
    <source>
        <dbReference type="ARBA" id="ARBA00023002"/>
    </source>
</evidence>
<dbReference type="Proteomes" id="UP000722336">
    <property type="component" value="Unassembled WGS sequence"/>
</dbReference>
<dbReference type="PANTHER" id="PTHR13847">
    <property type="entry name" value="SARCOSINE DEHYDROGENASE-RELATED"/>
    <property type="match status" value="1"/>
</dbReference>
<comment type="caution">
    <text evidence="3">The sequence shown here is derived from an EMBL/GenBank/DDBJ whole genome shotgun (WGS) entry which is preliminary data.</text>
</comment>
<gene>
    <name evidence="3" type="ORF">KCG44_11910</name>
</gene>
<reference evidence="3 4" key="1">
    <citation type="submission" date="2021-04" db="EMBL/GenBank/DDBJ databases">
        <authorList>
            <person name="Pira H."/>
            <person name="Risdian C."/>
            <person name="Wink J."/>
        </authorList>
    </citation>
    <scope>NUCLEOTIDE SEQUENCE [LARGE SCALE GENOMIC DNA]</scope>
    <source>
        <strain evidence="3 4">WHA3</strain>
    </source>
</reference>
<dbReference type="PROSITE" id="PS51257">
    <property type="entry name" value="PROKAR_LIPOPROTEIN"/>
    <property type="match status" value="1"/>
</dbReference>
<feature type="domain" description="FAD dependent oxidoreductase" evidence="2">
    <location>
        <begin position="5"/>
        <end position="371"/>
    </location>
</feature>
<dbReference type="PANTHER" id="PTHR13847:SF287">
    <property type="entry name" value="FAD-DEPENDENT OXIDOREDUCTASE DOMAIN-CONTAINING PROTEIN 1"/>
    <property type="match status" value="1"/>
</dbReference>
<keyword evidence="1" id="KW-0560">Oxidoreductase</keyword>
<dbReference type="RefSeq" id="WP_218446342.1">
    <property type="nucleotide sequence ID" value="NZ_JAGSPA010000004.1"/>
</dbReference>
<dbReference type="EMBL" id="JAGSPA010000004">
    <property type="protein sequence ID" value="MBV7257492.1"/>
    <property type="molecule type" value="Genomic_DNA"/>
</dbReference>
<protein>
    <submittedName>
        <fullName evidence="3">FAD-binding oxidoreductase</fullName>
    </submittedName>
</protein>